<accession>A0A225V5K2</accession>
<dbReference type="AlphaFoldDB" id="A0A225V5K2"/>
<dbReference type="OrthoDB" id="125227at2759"/>
<dbReference type="Proteomes" id="UP000198211">
    <property type="component" value="Unassembled WGS sequence"/>
</dbReference>
<dbReference type="EMBL" id="NBNE01007465">
    <property type="protein sequence ID" value="OWZ00623.1"/>
    <property type="molecule type" value="Genomic_DNA"/>
</dbReference>
<evidence type="ECO:0000313" key="1">
    <source>
        <dbReference type="EMBL" id="OWZ00623.1"/>
    </source>
</evidence>
<protein>
    <submittedName>
        <fullName evidence="1">Uncharacterized protein</fullName>
    </submittedName>
</protein>
<name>A0A225V5K2_9STRA</name>
<sequence length="84" mass="9040">RDLDPKWKYVRSDGDPNGTKGVDFFHGEEAILQYYDIGKDCILCLLCAILITIVAAARENAAIAETQLPFPVAGLATAFDAPAA</sequence>
<feature type="non-terminal residue" evidence="1">
    <location>
        <position position="1"/>
    </location>
</feature>
<reference evidence="2" key="1">
    <citation type="submission" date="2017-03" db="EMBL/GenBank/DDBJ databases">
        <title>Phytopthora megakarya and P. palmivora, two closely related causual agents of cacao black pod achieved similar genome size and gene model numbers by different mechanisms.</title>
        <authorList>
            <person name="Ali S."/>
            <person name="Shao J."/>
            <person name="Larry D.J."/>
            <person name="Kronmiller B."/>
            <person name="Shen D."/>
            <person name="Strem M.D."/>
            <person name="Melnick R.L."/>
            <person name="Guiltinan M.J."/>
            <person name="Tyler B.M."/>
            <person name="Meinhardt L.W."/>
            <person name="Bailey B.A."/>
        </authorList>
    </citation>
    <scope>NUCLEOTIDE SEQUENCE [LARGE SCALE GENOMIC DNA]</scope>
    <source>
        <strain evidence="2">zdho120</strain>
    </source>
</reference>
<proteinExistence type="predicted"/>
<keyword evidence="2" id="KW-1185">Reference proteome</keyword>
<organism evidence="1 2">
    <name type="scientific">Phytophthora megakarya</name>
    <dbReference type="NCBI Taxonomy" id="4795"/>
    <lineage>
        <taxon>Eukaryota</taxon>
        <taxon>Sar</taxon>
        <taxon>Stramenopiles</taxon>
        <taxon>Oomycota</taxon>
        <taxon>Peronosporomycetes</taxon>
        <taxon>Peronosporales</taxon>
        <taxon>Peronosporaceae</taxon>
        <taxon>Phytophthora</taxon>
    </lineage>
</organism>
<evidence type="ECO:0000313" key="2">
    <source>
        <dbReference type="Proteomes" id="UP000198211"/>
    </source>
</evidence>
<comment type="caution">
    <text evidence="1">The sequence shown here is derived from an EMBL/GenBank/DDBJ whole genome shotgun (WGS) entry which is preliminary data.</text>
</comment>
<gene>
    <name evidence="1" type="ORF">PHMEG_00028145</name>
</gene>